<keyword evidence="2" id="KW-1185">Reference proteome</keyword>
<evidence type="ECO:0000313" key="1">
    <source>
        <dbReference type="EMBL" id="KAK1904876.1"/>
    </source>
</evidence>
<dbReference type="EMBL" id="JASDAP010000004">
    <property type="protein sequence ID" value="KAK1904876.1"/>
    <property type="molecule type" value="Genomic_DNA"/>
</dbReference>
<protein>
    <submittedName>
        <fullName evidence="1">Formamidopyrimidine-DNA glycosylase</fullName>
    </submittedName>
</protein>
<dbReference type="AlphaFoldDB" id="A0AAD9CPT0"/>
<reference evidence="1" key="1">
    <citation type="submission" date="2023-04" db="EMBL/GenBank/DDBJ databases">
        <title>Chromosome-level genome of Chaenocephalus aceratus.</title>
        <authorList>
            <person name="Park H."/>
        </authorList>
    </citation>
    <scope>NUCLEOTIDE SEQUENCE</scope>
    <source>
        <strain evidence="1">DE</strain>
        <tissue evidence="1">Muscle</tissue>
    </source>
</reference>
<organism evidence="1 2">
    <name type="scientific">Dissostichus eleginoides</name>
    <name type="common">Patagonian toothfish</name>
    <name type="synonym">Dissostichus amissus</name>
    <dbReference type="NCBI Taxonomy" id="100907"/>
    <lineage>
        <taxon>Eukaryota</taxon>
        <taxon>Metazoa</taxon>
        <taxon>Chordata</taxon>
        <taxon>Craniata</taxon>
        <taxon>Vertebrata</taxon>
        <taxon>Euteleostomi</taxon>
        <taxon>Actinopterygii</taxon>
        <taxon>Neopterygii</taxon>
        <taxon>Teleostei</taxon>
        <taxon>Neoteleostei</taxon>
        <taxon>Acanthomorphata</taxon>
        <taxon>Eupercaria</taxon>
        <taxon>Perciformes</taxon>
        <taxon>Notothenioidei</taxon>
        <taxon>Nototheniidae</taxon>
        <taxon>Dissostichus</taxon>
    </lineage>
</organism>
<gene>
    <name evidence="1" type="ORF">KUDE01_012057</name>
</gene>
<name>A0AAD9CPT0_DISEL</name>
<evidence type="ECO:0000313" key="2">
    <source>
        <dbReference type="Proteomes" id="UP001228049"/>
    </source>
</evidence>
<comment type="caution">
    <text evidence="1">The sequence shown here is derived from an EMBL/GenBank/DDBJ whole genome shotgun (WGS) entry which is preliminary data.</text>
</comment>
<sequence>MALIRCGSNARRCECEAGRRLRPPRRLLVHQGVHIKHPQQQHAGHRRGRHRLIGCLTGADVTENSRARVHLYLPHLHRWTRPGRG</sequence>
<dbReference type="Proteomes" id="UP001228049">
    <property type="component" value="Unassembled WGS sequence"/>
</dbReference>
<proteinExistence type="predicted"/>
<accession>A0AAD9CPT0</accession>